<keyword evidence="2" id="KW-1185">Reference proteome</keyword>
<dbReference type="Proteomes" id="UP000604046">
    <property type="component" value="Unassembled WGS sequence"/>
</dbReference>
<dbReference type="AlphaFoldDB" id="A0A812LS60"/>
<evidence type="ECO:0000313" key="2">
    <source>
        <dbReference type="Proteomes" id="UP000604046"/>
    </source>
</evidence>
<dbReference type="EMBL" id="CAJNDS010001115">
    <property type="protein sequence ID" value="CAE7248558.1"/>
    <property type="molecule type" value="Genomic_DNA"/>
</dbReference>
<comment type="caution">
    <text evidence="1">The sequence shown here is derived from an EMBL/GenBank/DDBJ whole genome shotgun (WGS) entry which is preliminary data.</text>
</comment>
<organism evidence="1 2">
    <name type="scientific">Symbiodinium natans</name>
    <dbReference type="NCBI Taxonomy" id="878477"/>
    <lineage>
        <taxon>Eukaryota</taxon>
        <taxon>Sar</taxon>
        <taxon>Alveolata</taxon>
        <taxon>Dinophyceae</taxon>
        <taxon>Suessiales</taxon>
        <taxon>Symbiodiniaceae</taxon>
        <taxon>Symbiodinium</taxon>
    </lineage>
</organism>
<name>A0A812LS60_9DINO</name>
<gene>
    <name evidence="1" type="ORF">SNAT2548_LOCUS12041</name>
</gene>
<dbReference type="OrthoDB" id="406586at2759"/>
<protein>
    <submittedName>
        <fullName evidence="1">Uncharacterized protein</fullName>
    </submittedName>
</protein>
<proteinExistence type="predicted"/>
<sequence>AKPRQRQSFGDTAAPFTARVAMGPVLRGFLCFAAAQGALQMREGALREGASQGRTVLDELLKAFKSDKGLLLRENFSNFSSQWPQSASALRWDLPPALYVVKWDTEVTGLVLQPKIEVECAYPVNGNSEFRRDVQDRKDLCGRTTNPAAGREATNMSGACNLTSPKDYAQAYFNIPQRHLLGFPGFWNLNWATCHFGTVPEALEAQKALWQLATELPPATTAPQWLRNASKVGFALTAFNEIVVAPVHSTDVRAVFWAHAGPFRDPGASDWKACKLAAFLKTNRTWPVIEVADVILERPTSNCEVKFDATFLGYYATNSSCLTGFTEAAKSLEQQGPAQAASIFRQREAADFLKATEKVCGEVIRV</sequence>
<reference evidence="1" key="1">
    <citation type="submission" date="2021-02" db="EMBL/GenBank/DDBJ databases">
        <authorList>
            <person name="Dougan E. K."/>
            <person name="Rhodes N."/>
            <person name="Thang M."/>
            <person name="Chan C."/>
        </authorList>
    </citation>
    <scope>NUCLEOTIDE SEQUENCE</scope>
</reference>
<accession>A0A812LS60</accession>
<feature type="non-terminal residue" evidence="1">
    <location>
        <position position="1"/>
    </location>
</feature>
<evidence type="ECO:0000313" key="1">
    <source>
        <dbReference type="EMBL" id="CAE7248558.1"/>
    </source>
</evidence>